<gene>
    <name evidence="1" type="ORF">V6N11_077526</name>
</gene>
<organism evidence="1 2">
    <name type="scientific">Hibiscus sabdariffa</name>
    <name type="common">roselle</name>
    <dbReference type="NCBI Taxonomy" id="183260"/>
    <lineage>
        <taxon>Eukaryota</taxon>
        <taxon>Viridiplantae</taxon>
        <taxon>Streptophyta</taxon>
        <taxon>Embryophyta</taxon>
        <taxon>Tracheophyta</taxon>
        <taxon>Spermatophyta</taxon>
        <taxon>Magnoliopsida</taxon>
        <taxon>eudicotyledons</taxon>
        <taxon>Gunneridae</taxon>
        <taxon>Pentapetalae</taxon>
        <taxon>rosids</taxon>
        <taxon>malvids</taxon>
        <taxon>Malvales</taxon>
        <taxon>Malvaceae</taxon>
        <taxon>Malvoideae</taxon>
        <taxon>Hibiscus</taxon>
    </lineage>
</organism>
<reference evidence="1 2" key="1">
    <citation type="journal article" date="2024" name="G3 (Bethesda)">
        <title>Genome assembly of Hibiscus sabdariffa L. provides insights into metabolisms of medicinal natural products.</title>
        <authorList>
            <person name="Kim T."/>
        </authorList>
    </citation>
    <scope>NUCLEOTIDE SEQUENCE [LARGE SCALE GENOMIC DNA]</scope>
    <source>
        <strain evidence="1">TK-2024</strain>
        <tissue evidence="1">Old leaves</tissue>
    </source>
</reference>
<dbReference type="Proteomes" id="UP001396334">
    <property type="component" value="Unassembled WGS sequence"/>
</dbReference>
<name>A0ABR2TDD1_9ROSI</name>
<protein>
    <submittedName>
        <fullName evidence="1">Uncharacterized protein</fullName>
    </submittedName>
</protein>
<sequence length="138" mass="14729">MLSLESTTLASSSQNLAPCPTVEACADDAAQFLELAATVNLPQVDLPCFATTNGMNDGASGVNDVVLGPGHVERQSTISQHTNHHPMLTRRKMGIHKPKVYFADMPDDEAIPDNIHTALESPKSKAAVMAEYDALQAN</sequence>
<evidence type="ECO:0000313" key="2">
    <source>
        <dbReference type="Proteomes" id="UP001396334"/>
    </source>
</evidence>
<accession>A0ABR2TDD1</accession>
<keyword evidence="2" id="KW-1185">Reference proteome</keyword>
<evidence type="ECO:0000313" key="1">
    <source>
        <dbReference type="EMBL" id="KAK9035487.1"/>
    </source>
</evidence>
<proteinExistence type="predicted"/>
<comment type="caution">
    <text evidence="1">The sequence shown here is derived from an EMBL/GenBank/DDBJ whole genome shotgun (WGS) entry which is preliminary data.</text>
</comment>
<dbReference type="EMBL" id="JBBPBN010000006">
    <property type="protein sequence ID" value="KAK9035487.1"/>
    <property type="molecule type" value="Genomic_DNA"/>
</dbReference>